<dbReference type="EMBL" id="JAMQON010000004">
    <property type="protein sequence ID" value="MDS0260856.1"/>
    <property type="molecule type" value="Genomic_DNA"/>
</dbReference>
<feature type="compositionally biased region" description="Low complexity" evidence="1">
    <location>
        <begin position="220"/>
        <end position="243"/>
    </location>
</feature>
<name>A0ABU2FGI7_9EURY</name>
<dbReference type="RefSeq" id="WP_310920620.1">
    <property type="nucleotide sequence ID" value="NZ_JAMQON010000004.1"/>
</dbReference>
<feature type="compositionally biased region" description="Low complexity" evidence="1">
    <location>
        <begin position="366"/>
        <end position="398"/>
    </location>
</feature>
<keyword evidence="4" id="KW-1185">Reference proteome</keyword>
<dbReference type="Proteomes" id="UP001259659">
    <property type="component" value="Unassembled WGS sequence"/>
</dbReference>
<dbReference type="PROSITE" id="PS51318">
    <property type="entry name" value="TAT"/>
    <property type="match status" value="1"/>
</dbReference>
<gene>
    <name evidence="3" type="ORF">NDI56_15735</name>
</gene>
<evidence type="ECO:0000259" key="2">
    <source>
        <dbReference type="Pfam" id="PF14344"/>
    </source>
</evidence>
<dbReference type="InterPro" id="IPR025510">
    <property type="entry name" value="DUF4397"/>
</dbReference>
<reference evidence="3 4" key="1">
    <citation type="submission" date="2022-06" db="EMBL/GenBank/DDBJ databases">
        <title>Haloarcula sp. a new haloarchaeum isolate from saline soil.</title>
        <authorList>
            <person name="Strakova D."/>
            <person name="Galisteo C."/>
            <person name="Sanchez-Porro C."/>
            <person name="Ventosa A."/>
        </authorList>
    </citation>
    <scope>NUCLEOTIDE SEQUENCE [LARGE SCALE GENOMIC DNA]</scope>
    <source>
        <strain evidence="3 4">S1CR25-12</strain>
    </source>
</reference>
<sequence length="426" mass="41834">MDETTTRRRVIQGAGIIGATGIVGSSVVTAQEQTPTTQDGETALRVAHASPDAPDVTVRLDDQAVVEGLSFGNVTSYQSVDPGTYQLRIVPAEQGLLGGFLSDLFGSQDGETVLYDQQVTVEQGATLTAVAFGEAGQGPAETPTGTATPTPDGGATPTEPAGTETGATPAMAQELQMGGGGQAGPLVQGLAFGESASATVPAGDYRLLIRPAAGDGGTTPAGTATPTPGGGSTPPDGETGTPEETGAFRVELLEDDLSSPSEGQSRVRIFHAVPNLGEVNIVATPQGGGQGQGQTPGQGQGGGQGQGQGGGQGQGQTPGQGQGGGQGQGQGGGQGQGPPVSADVSLEAGTVYSAFAVGYADTGTAEATPGQTPTEGTPGQTPTEGTPGQTPTEGTATGTPGGDRPEFELVVVETATDGQRVQNGGT</sequence>
<proteinExistence type="predicted"/>
<protein>
    <submittedName>
        <fullName evidence="3">DUF4397 domain-containing protein</fullName>
    </submittedName>
</protein>
<accession>A0ABU2FGI7</accession>
<feature type="region of interest" description="Disordered" evidence="1">
    <location>
        <begin position="281"/>
        <end position="345"/>
    </location>
</feature>
<evidence type="ECO:0000256" key="1">
    <source>
        <dbReference type="SAM" id="MobiDB-lite"/>
    </source>
</evidence>
<feature type="region of interest" description="Disordered" evidence="1">
    <location>
        <begin position="211"/>
        <end position="243"/>
    </location>
</feature>
<feature type="region of interest" description="Disordered" evidence="1">
    <location>
        <begin position="135"/>
        <end position="166"/>
    </location>
</feature>
<dbReference type="Pfam" id="PF14344">
    <property type="entry name" value="DUF4397"/>
    <property type="match status" value="1"/>
</dbReference>
<organism evidence="3 4">
    <name type="scientific">Haloarcula saliterrae</name>
    <dbReference type="NCBI Taxonomy" id="2950534"/>
    <lineage>
        <taxon>Archaea</taxon>
        <taxon>Methanobacteriati</taxon>
        <taxon>Methanobacteriota</taxon>
        <taxon>Stenosarchaea group</taxon>
        <taxon>Halobacteria</taxon>
        <taxon>Halobacteriales</taxon>
        <taxon>Haloarculaceae</taxon>
        <taxon>Haloarcula</taxon>
    </lineage>
</organism>
<comment type="caution">
    <text evidence="3">The sequence shown here is derived from an EMBL/GenBank/DDBJ whole genome shotgun (WGS) entry which is preliminary data.</text>
</comment>
<feature type="compositionally biased region" description="Low complexity" evidence="1">
    <location>
        <begin position="137"/>
        <end position="166"/>
    </location>
</feature>
<feature type="domain" description="DUF4397" evidence="2">
    <location>
        <begin position="44"/>
        <end position="144"/>
    </location>
</feature>
<evidence type="ECO:0000313" key="3">
    <source>
        <dbReference type="EMBL" id="MDS0260856.1"/>
    </source>
</evidence>
<evidence type="ECO:0000313" key="4">
    <source>
        <dbReference type="Proteomes" id="UP001259659"/>
    </source>
</evidence>
<feature type="compositionally biased region" description="Gly residues" evidence="1">
    <location>
        <begin position="286"/>
        <end position="336"/>
    </location>
</feature>
<feature type="region of interest" description="Disordered" evidence="1">
    <location>
        <begin position="363"/>
        <end position="406"/>
    </location>
</feature>
<dbReference type="InterPro" id="IPR006311">
    <property type="entry name" value="TAT_signal"/>
</dbReference>